<feature type="transmembrane region" description="Helical" evidence="1">
    <location>
        <begin position="6"/>
        <end position="25"/>
    </location>
</feature>
<gene>
    <name evidence="3" type="ORF">NV381_04540</name>
</gene>
<dbReference type="PANTHER" id="PTHR14969">
    <property type="entry name" value="SPHINGOSINE-1-PHOSPHATE PHOSPHOHYDROLASE"/>
    <property type="match status" value="1"/>
</dbReference>
<protein>
    <submittedName>
        <fullName evidence="3">Phosphatase PAP2 family protein</fullName>
    </submittedName>
</protein>
<proteinExistence type="predicted"/>
<accession>A0ABT1YCH7</accession>
<comment type="caution">
    <text evidence="3">The sequence shown here is derived from an EMBL/GenBank/DDBJ whole genome shotgun (WGS) entry which is preliminary data.</text>
</comment>
<evidence type="ECO:0000256" key="1">
    <source>
        <dbReference type="SAM" id="Phobius"/>
    </source>
</evidence>
<dbReference type="Pfam" id="PF01569">
    <property type="entry name" value="PAP2"/>
    <property type="match status" value="1"/>
</dbReference>
<dbReference type="SMART" id="SM00014">
    <property type="entry name" value="acidPPc"/>
    <property type="match status" value="1"/>
</dbReference>
<dbReference type="EMBL" id="JANQBD010000002">
    <property type="protein sequence ID" value="MCR8630470.1"/>
    <property type="molecule type" value="Genomic_DNA"/>
</dbReference>
<dbReference type="InterPro" id="IPR036938">
    <property type="entry name" value="PAP2/HPO_sf"/>
</dbReference>
<feature type="domain" description="Phosphatidic acid phosphatase type 2/haloperoxidase" evidence="2">
    <location>
        <begin position="35"/>
        <end position="146"/>
    </location>
</feature>
<evidence type="ECO:0000259" key="2">
    <source>
        <dbReference type="SMART" id="SM00014"/>
    </source>
</evidence>
<evidence type="ECO:0000313" key="4">
    <source>
        <dbReference type="Proteomes" id="UP001300012"/>
    </source>
</evidence>
<reference evidence="3 4" key="1">
    <citation type="submission" date="2022-08" db="EMBL/GenBank/DDBJ databases">
        <title>Paenibacillus endoradicis sp. nov., Paenibacillus radicibacter sp. nov and Paenibacillus pararadicis sp. nov., three cold-adapted plant growth-promoting bacteria isolated from root of Larix gmelinii in Great Khingan.</title>
        <authorList>
            <person name="Xue H."/>
        </authorList>
    </citation>
    <scope>NUCLEOTIDE SEQUENCE [LARGE SCALE GENOMIC DNA]</scope>
    <source>
        <strain evidence="3 4">N5-1-1-5</strain>
    </source>
</reference>
<dbReference type="CDD" id="cd03392">
    <property type="entry name" value="PAP2_like_2"/>
    <property type="match status" value="1"/>
</dbReference>
<dbReference type="Gene3D" id="1.20.144.10">
    <property type="entry name" value="Phosphatidic acid phosphatase type 2/haloperoxidase"/>
    <property type="match status" value="2"/>
</dbReference>
<feature type="transmembrane region" description="Helical" evidence="1">
    <location>
        <begin position="104"/>
        <end position="125"/>
    </location>
</feature>
<dbReference type="Proteomes" id="UP001300012">
    <property type="component" value="Unassembled WGS sequence"/>
</dbReference>
<dbReference type="SUPFAM" id="SSF48317">
    <property type="entry name" value="Acid phosphatase/Vanadium-dependent haloperoxidase"/>
    <property type="match status" value="1"/>
</dbReference>
<dbReference type="InterPro" id="IPR000326">
    <property type="entry name" value="PAP2/HPO"/>
</dbReference>
<keyword evidence="1" id="KW-0812">Transmembrane</keyword>
<evidence type="ECO:0000313" key="3">
    <source>
        <dbReference type="EMBL" id="MCR8630470.1"/>
    </source>
</evidence>
<feature type="transmembrane region" description="Helical" evidence="1">
    <location>
        <begin position="131"/>
        <end position="149"/>
    </location>
</feature>
<organism evidence="3 4">
    <name type="scientific">Paenibacillus radicis</name>
    <name type="common">ex Xue et al. 2023</name>
    <dbReference type="NCBI Taxonomy" id="2972489"/>
    <lineage>
        <taxon>Bacteria</taxon>
        <taxon>Bacillati</taxon>
        <taxon>Bacillota</taxon>
        <taxon>Bacilli</taxon>
        <taxon>Bacillales</taxon>
        <taxon>Paenibacillaceae</taxon>
        <taxon>Paenibacillus</taxon>
    </lineage>
</organism>
<feature type="transmembrane region" description="Helical" evidence="1">
    <location>
        <begin position="71"/>
        <end position="92"/>
    </location>
</feature>
<keyword evidence="1" id="KW-1133">Transmembrane helix</keyword>
<keyword evidence="1" id="KW-0472">Membrane</keyword>
<name>A0ABT1YCH7_9BACL</name>
<dbReference type="PANTHER" id="PTHR14969:SF13">
    <property type="entry name" value="AT30094P"/>
    <property type="match status" value="1"/>
</dbReference>
<keyword evidence="4" id="KW-1185">Reference proteome</keyword>
<sequence>MNGFSFIGSSRVIAILIPIIAVYLYKVLGHRRELVLFIGVNIGSGFLNLGLKTLFRRARPTIHQIVQETGFSFPSGHSMAAFTLYGVTAFLLWRHTSHAINRMILIIISIGMIIAIGGSRIYLGVHYPSDVLGGYLASGFWLAVAIWLFQRFGQQKQQIK</sequence>
<feature type="transmembrane region" description="Helical" evidence="1">
    <location>
        <begin position="34"/>
        <end position="51"/>
    </location>
</feature>